<evidence type="ECO:0000313" key="4">
    <source>
        <dbReference type="Proteomes" id="UP001317001"/>
    </source>
</evidence>
<dbReference type="Proteomes" id="UP001317001">
    <property type="component" value="Chromosome"/>
</dbReference>
<feature type="signal peptide" evidence="1">
    <location>
        <begin position="1"/>
        <end position="20"/>
    </location>
</feature>
<dbReference type="EMBL" id="CP102382">
    <property type="protein sequence ID" value="UUV21949.1"/>
    <property type="molecule type" value="Genomic_DNA"/>
</dbReference>
<keyword evidence="4" id="KW-1185">Reference proteome</keyword>
<gene>
    <name evidence="3" type="ORF">NPX36_02585</name>
</gene>
<evidence type="ECO:0000313" key="3">
    <source>
        <dbReference type="EMBL" id="UUV21949.1"/>
    </source>
</evidence>
<evidence type="ECO:0000259" key="2">
    <source>
        <dbReference type="PROSITE" id="PS50846"/>
    </source>
</evidence>
<organism evidence="3 4">
    <name type="scientific">Paenimyroides aestuarii</name>
    <dbReference type="NCBI Taxonomy" id="2968490"/>
    <lineage>
        <taxon>Bacteria</taxon>
        <taxon>Pseudomonadati</taxon>
        <taxon>Bacteroidota</taxon>
        <taxon>Flavobacteriia</taxon>
        <taxon>Flavobacteriales</taxon>
        <taxon>Flavobacteriaceae</taxon>
        <taxon>Paenimyroides</taxon>
    </lineage>
</organism>
<reference evidence="3 4" key="1">
    <citation type="submission" date="2022-08" db="EMBL/GenBank/DDBJ databases">
        <title>Myroides zhujiangensis sp. nov., a novel bacterium isolated from sediment in the Pearl River Estuary.</title>
        <authorList>
            <person name="Cui L."/>
        </authorList>
    </citation>
    <scope>NUCLEOTIDE SEQUENCE [LARGE SCALE GENOMIC DNA]</scope>
    <source>
        <strain evidence="3 4">SCSIO 72103</strain>
    </source>
</reference>
<dbReference type="InterPro" id="IPR006121">
    <property type="entry name" value="HMA_dom"/>
</dbReference>
<accession>A0ABY5NU17</accession>
<proteinExistence type="predicted"/>
<feature type="domain" description="HMA" evidence="2">
    <location>
        <begin position="23"/>
        <end position="93"/>
    </location>
</feature>
<dbReference type="RefSeq" id="WP_257499869.1">
    <property type="nucleotide sequence ID" value="NZ_CP102382.1"/>
</dbReference>
<dbReference type="SUPFAM" id="SSF55008">
    <property type="entry name" value="HMA, heavy metal-associated domain"/>
    <property type="match status" value="1"/>
</dbReference>
<protein>
    <submittedName>
        <fullName evidence="3">Metal transporter</fullName>
    </submittedName>
</protein>
<keyword evidence="1" id="KW-0732">Signal</keyword>
<feature type="chain" id="PRO_5045504283" evidence="1">
    <location>
        <begin position="21"/>
        <end position="115"/>
    </location>
</feature>
<name>A0ABY5NU17_9FLAO</name>
<evidence type="ECO:0000256" key="1">
    <source>
        <dbReference type="SAM" id="SignalP"/>
    </source>
</evidence>
<dbReference type="PROSITE" id="PS50846">
    <property type="entry name" value="HMA_2"/>
    <property type="match status" value="1"/>
</dbReference>
<dbReference type="InterPro" id="IPR036163">
    <property type="entry name" value="HMA_dom_sf"/>
</dbReference>
<dbReference type="Gene3D" id="3.30.70.100">
    <property type="match status" value="1"/>
</dbReference>
<sequence length="115" mass="12958">MRKYLMVLLAVLGFAFTATAQEKKSKNAKVDVEVKGNCDMCKKRIEKAAFSVKGVKSAEWHQDDQTLHLIINEHKTNALKVEEAVAKSGHDTKDVKATKDDYDNLHGCCQYDRES</sequence>